<keyword evidence="8" id="KW-1185">Reference proteome</keyword>
<feature type="signal peptide" evidence="3">
    <location>
        <begin position="1"/>
        <end position="21"/>
    </location>
</feature>
<dbReference type="InterPro" id="IPR058625">
    <property type="entry name" value="MdtA-like_BSH"/>
</dbReference>
<comment type="similarity">
    <text evidence="1">Belongs to the membrane fusion protein (MFP) (TC 8.A.1) family.</text>
</comment>
<feature type="chain" id="PRO_5011752646" evidence="3">
    <location>
        <begin position="22"/>
        <end position="360"/>
    </location>
</feature>
<keyword evidence="2" id="KW-0175">Coiled coil</keyword>
<proteinExistence type="inferred from homology"/>
<dbReference type="EMBL" id="FNBA01000005">
    <property type="protein sequence ID" value="SDF08581.1"/>
    <property type="molecule type" value="Genomic_DNA"/>
</dbReference>
<evidence type="ECO:0000256" key="3">
    <source>
        <dbReference type="SAM" id="SignalP"/>
    </source>
</evidence>
<dbReference type="STRING" id="227084.SAMN05421855_105130"/>
<dbReference type="Gene3D" id="2.40.50.100">
    <property type="match status" value="1"/>
</dbReference>
<feature type="domain" description="Multidrug resistance protein MdtA-like barrel-sandwich hybrid" evidence="5">
    <location>
        <begin position="62"/>
        <end position="195"/>
    </location>
</feature>
<dbReference type="NCBIfam" id="TIGR01730">
    <property type="entry name" value="RND_mfp"/>
    <property type="match status" value="1"/>
</dbReference>
<dbReference type="SUPFAM" id="SSF111369">
    <property type="entry name" value="HlyD-like secretion proteins"/>
    <property type="match status" value="1"/>
</dbReference>
<dbReference type="PROSITE" id="PS51257">
    <property type="entry name" value="PROKAR_LIPOPROTEIN"/>
    <property type="match status" value="1"/>
</dbReference>
<feature type="domain" description="Multidrug resistance protein MdtA-like alpha-helical hairpin" evidence="4">
    <location>
        <begin position="103"/>
        <end position="156"/>
    </location>
</feature>
<evidence type="ECO:0000313" key="8">
    <source>
        <dbReference type="Proteomes" id="UP000199321"/>
    </source>
</evidence>
<evidence type="ECO:0000256" key="1">
    <source>
        <dbReference type="ARBA" id="ARBA00009477"/>
    </source>
</evidence>
<dbReference type="PANTHER" id="PTHR30469:SF15">
    <property type="entry name" value="HLYD FAMILY OF SECRETION PROTEINS"/>
    <property type="match status" value="1"/>
</dbReference>
<feature type="coiled-coil region" evidence="2">
    <location>
        <begin position="109"/>
        <end position="160"/>
    </location>
</feature>
<evidence type="ECO:0000259" key="5">
    <source>
        <dbReference type="Pfam" id="PF25917"/>
    </source>
</evidence>
<dbReference type="Proteomes" id="UP000199321">
    <property type="component" value="Unassembled WGS sequence"/>
</dbReference>
<dbReference type="Gene3D" id="1.10.287.470">
    <property type="entry name" value="Helix hairpin bin"/>
    <property type="match status" value="1"/>
</dbReference>
<evidence type="ECO:0000259" key="6">
    <source>
        <dbReference type="Pfam" id="PF25954"/>
    </source>
</evidence>
<dbReference type="Pfam" id="PF25917">
    <property type="entry name" value="BSH_RND"/>
    <property type="match status" value="1"/>
</dbReference>
<dbReference type="InterPro" id="IPR058792">
    <property type="entry name" value="Beta-barrel_RND_2"/>
</dbReference>
<name>A0A1G7I777_9FLAO</name>
<organism evidence="7 8">
    <name type="scientific">Ulvibacter litoralis</name>
    <dbReference type="NCBI Taxonomy" id="227084"/>
    <lineage>
        <taxon>Bacteria</taxon>
        <taxon>Pseudomonadati</taxon>
        <taxon>Bacteroidota</taxon>
        <taxon>Flavobacteriia</taxon>
        <taxon>Flavobacteriales</taxon>
        <taxon>Flavobacteriaceae</taxon>
        <taxon>Ulvibacter</taxon>
    </lineage>
</organism>
<dbReference type="PANTHER" id="PTHR30469">
    <property type="entry name" value="MULTIDRUG RESISTANCE PROTEIN MDTA"/>
    <property type="match status" value="1"/>
</dbReference>
<dbReference type="Pfam" id="PF25876">
    <property type="entry name" value="HH_MFP_RND"/>
    <property type="match status" value="1"/>
</dbReference>
<evidence type="ECO:0000256" key="2">
    <source>
        <dbReference type="SAM" id="Coils"/>
    </source>
</evidence>
<evidence type="ECO:0000259" key="4">
    <source>
        <dbReference type="Pfam" id="PF25876"/>
    </source>
</evidence>
<accession>A0A1G7I777</accession>
<gene>
    <name evidence="7" type="ORF">SAMN05421855_105130</name>
</gene>
<dbReference type="InterPro" id="IPR006143">
    <property type="entry name" value="RND_pump_MFP"/>
</dbReference>
<reference evidence="7 8" key="1">
    <citation type="submission" date="2016-10" db="EMBL/GenBank/DDBJ databases">
        <authorList>
            <person name="de Groot N.N."/>
        </authorList>
    </citation>
    <scope>NUCLEOTIDE SEQUENCE [LARGE SCALE GENOMIC DNA]</scope>
    <source>
        <strain evidence="7 8">DSM 16195</strain>
    </source>
</reference>
<dbReference type="Pfam" id="PF25954">
    <property type="entry name" value="Beta-barrel_RND_2"/>
    <property type="match status" value="1"/>
</dbReference>
<dbReference type="AlphaFoldDB" id="A0A1G7I777"/>
<protein>
    <submittedName>
        <fullName evidence="7">RND family efflux transporter, MFP subunit</fullName>
    </submittedName>
</protein>
<dbReference type="RefSeq" id="WP_093145012.1">
    <property type="nucleotide sequence ID" value="NZ_BMWO01000007.1"/>
</dbReference>
<dbReference type="GO" id="GO:0015562">
    <property type="term" value="F:efflux transmembrane transporter activity"/>
    <property type="evidence" value="ECO:0007669"/>
    <property type="project" value="TreeGrafter"/>
</dbReference>
<evidence type="ECO:0000313" key="7">
    <source>
        <dbReference type="EMBL" id="SDF08581.1"/>
    </source>
</evidence>
<dbReference type="Gene3D" id="2.40.30.170">
    <property type="match status" value="1"/>
</dbReference>
<dbReference type="GO" id="GO:1990281">
    <property type="term" value="C:efflux pump complex"/>
    <property type="evidence" value="ECO:0007669"/>
    <property type="project" value="TreeGrafter"/>
</dbReference>
<feature type="domain" description="CusB-like beta-barrel" evidence="6">
    <location>
        <begin position="210"/>
        <end position="279"/>
    </location>
</feature>
<sequence length="360" mass="38636">MKKYIYLITLSAATLFLTSCGSEDKKAMVDNSPAIPVVVNQVAANSNSPFLSASGKIQAANSADLSTRMMGYVNKVHVNVGDKVSKGQLLVSINNTDLQAKSAQVNAGITEATAAFKNAEKDYNRFKNLFAENSASQKEMDDMTANFEMAKARLEGARQMKNEIGAQYAYTNITAPFSGIITSKNVEAGNMANPGVPLISIETPGSFEVMAMVPESEISEIKKGTEVDVLIKSIDTTVKGTVTEVSSSAKNTGGQYLVKIALKKTEASILSGMFTTVQFPVERKEKATMVLIPSEAIITNGQLSGVYTVSESKTALLRWLRLGRTFGDQVEVLSGLNSDEAYIVSAEGKLYNGAKITFNN</sequence>
<dbReference type="InterPro" id="IPR058624">
    <property type="entry name" value="MdtA-like_HH"/>
</dbReference>
<dbReference type="OrthoDB" id="9806939at2"/>
<dbReference type="Gene3D" id="2.40.420.20">
    <property type="match status" value="1"/>
</dbReference>
<keyword evidence="3" id="KW-0732">Signal</keyword>